<dbReference type="InterPro" id="IPR018247">
    <property type="entry name" value="EF_Hand_1_Ca_BS"/>
</dbReference>
<keyword evidence="6" id="KW-0449">Lipoprotein</keyword>
<keyword evidence="4" id="KW-0677">Repeat</keyword>
<dbReference type="PRINTS" id="PR00450">
    <property type="entry name" value="RECOVERIN"/>
</dbReference>
<dbReference type="SMART" id="SM00054">
    <property type="entry name" value="EFh"/>
    <property type="match status" value="3"/>
</dbReference>
<dbReference type="CDD" id="cd00051">
    <property type="entry name" value="EFh"/>
    <property type="match status" value="2"/>
</dbReference>
<dbReference type="PANTHER" id="PTHR23055:SF178">
    <property type="entry name" value="NEUROCALCIN HOMOLOG"/>
    <property type="match status" value="1"/>
</dbReference>
<dbReference type="Proteomes" id="UP000242188">
    <property type="component" value="Unassembled WGS sequence"/>
</dbReference>
<feature type="domain" description="EF-hand" evidence="7">
    <location>
        <begin position="60"/>
        <end position="95"/>
    </location>
</feature>
<evidence type="ECO:0000256" key="5">
    <source>
        <dbReference type="ARBA" id="ARBA00022837"/>
    </source>
</evidence>
<sequence>MGHSTSKLRPKELTDLQINTHFSEKELHDWYKNFRQDYPSGHLTIDNFTTIYSNCFPEGDGEDFAAQAFRTFDANGDGVINFREFMCALSVKSRGRSDQKLRWAFRMYDIDSNGYVSREEMIEIIQAIYKMVGNGDKSAAEERTDKIFDTMDKNADGQLSQEEFIEGARNDPTIVQMIA</sequence>
<dbReference type="Pfam" id="PF13499">
    <property type="entry name" value="EF-hand_7"/>
    <property type="match status" value="1"/>
</dbReference>
<dbReference type="InterPro" id="IPR002048">
    <property type="entry name" value="EF_hand_dom"/>
</dbReference>
<evidence type="ECO:0000256" key="1">
    <source>
        <dbReference type="ARBA" id="ARBA00006049"/>
    </source>
</evidence>
<dbReference type="FunFam" id="1.10.238.10:FF:000009">
    <property type="entry name" value="Visinin-like protein 1"/>
    <property type="match status" value="1"/>
</dbReference>
<keyword evidence="3" id="KW-0479">Metal-binding</keyword>
<evidence type="ECO:0000313" key="9">
    <source>
        <dbReference type="Proteomes" id="UP000242188"/>
    </source>
</evidence>
<name>A0A210QL37_MIZYE</name>
<protein>
    <submittedName>
        <fullName evidence="8">Neurocalcin-like</fullName>
    </submittedName>
</protein>
<dbReference type="SUPFAM" id="SSF47473">
    <property type="entry name" value="EF-hand"/>
    <property type="match status" value="1"/>
</dbReference>
<keyword evidence="5" id="KW-0106">Calcium</keyword>
<feature type="domain" description="EF-hand" evidence="7">
    <location>
        <begin position="96"/>
        <end position="131"/>
    </location>
</feature>
<dbReference type="InterPro" id="IPR011992">
    <property type="entry name" value="EF-hand-dom_pair"/>
</dbReference>
<evidence type="ECO:0000313" key="8">
    <source>
        <dbReference type="EMBL" id="OWF49458.1"/>
    </source>
</evidence>
<gene>
    <name evidence="8" type="ORF">KP79_PYT07942</name>
</gene>
<dbReference type="EMBL" id="NEDP02003106">
    <property type="protein sequence ID" value="OWF49458.1"/>
    <property type="molecule type" value="Genomic_DNA"/>
</dbReference>
<evidence type="ECO:0000256" key="2">
    <source>
        <dbReference type="ARBA" id="ARBA00022707"/>
    </source>
</evidence>
<organism evidence="8 9">
    <name type="scientific">Mizuhopecten yessoensis</name>
    <name type="common">Japanese scallop</name>
    <name type="synonym">Patinopecten yessoensis</name>
    <dbReference type="NCBI Taxonomy" id="6573"/>
    <lineage>
        <taxon>Eukaryota</taxon>
        <taxon>Metazoa</taxon>
        <taxon>Spiralia</taxon>
        <taxon>Lophotrochozoa</taxon>
        <taxon>Mollusca</taxon>
        <taxon>Bivalvia</taxon>
        <taxon>Autobranchia</taxon>
        <taxon>Pteriomorphia</taxon>
        <taxon>Pectinida</taxon>
        <taxon>Pectinoidea</taxon>
        <taxon>Pectinidae</taxon>
        <taxon>Mizuhopecten</taxon>
    </lineage>
</organism>
<feature type="domain" description="EF-hand" evidence="7">
    <location>
        <begin position="139"/>
        <end position="174"/>
    </location>
</feature>
<dbReference type="AlphaFoldDB" id="A0A210QL37"/>
<dbReference type="OrthoDB" id="191686at2759"/>
<keyword evidence="2" id="KW-0519">Myristate</keyword>
<dbReference type="PROSITE" id="PS50222">
    <property type="entry name" value="EF_HAND_2"/>
    <property type="match status" value="3"/>
</dbReference>
<dbReference type="STRING" id="6573.A0A210QL37"/>
<evidence type="ECO:0000259" key="7">
    <source>
        <dbReference type="PROSITE" id="PS50222"/>
    </source>
</evidence>
<evidence type="ECO:0000256" key="4">
    <source>
        <dbReference type="ARBA" id="ARBA00022737"/>
    </source>
</evidence>
<comment type="similarity">
    <text evidence="1">Belongs to the recoverin family.</text>
</comment>
<proteinExistence type="inferred from homology"/>
<dbReference type="Gene3D" id="1.10.238.10">
    <property type="entry name" value="EF-hand"/>
    <property type="match status" value="1"/>
</dbReference>
<dbReference type="GO" id="GO:0005509">
    <property type="term" value="F:calcium ion binding"/>
    <property type="evidence" value="ECO:0007669"/>
    <property type="project" value="InterPro"/>
</dbReference>
<keyword evidence="9" id="KW-1185">Reference proteome</keyword>
<dbReference type="PROSITE" id="PS00018">
    <property type="entry name" value="EF_HAND_1"/>
    <property type="match status" value="3"/>
</dbReference>
<reference evidence="8 9" key="1">
    <citation type="journal article" date="2017" name="Nat. Ecol. Evol.">
        <title>Scallop genome provides insights into evolution of bilaterian karyotype and development.</title>
        <authorList>
            <person name="Wang S."/>
            <person name="Zhang J."/>
            <person name="Jiao W."/>
            <person name="Li J."/>
            <person name="Xun X."/>
            <person name="Sun Y."/>
            <person name="Guo X."/>
            <person name="Huan P."/>
            <person name="Dong B."/>
            <person name="Zhang L."/>
            <person name="Hu X."/>
            <person name="Sun X."/>
            <person name="Wang J."/>
            <person name="Zhao C."/>
            <person name="Wang Y."/>
            <person name="Wang D."/>
            <person name="Huang X."/>
            <person name="Wang R."/>
            <person name="Lv J."/>
            <person name="Li Y."/>
            <person name="Zhang Z."/>
            <person name="Liu B."/>
            <person name="Lu W."/>
            <person name="Hui Y."/>
            <person name="Liang J."/>
            <person name="Zhou Z."/>
            <person name="Hou R."/>
            <person name="Li X."/>
            <person name="Liu Y."/>
            <person name="Li H."/>
            <person name="Ning X."/>
            <person name="Lin Y."/>
            <person name="Zhao L."/>
            <person name="Xing Q."/>
            <person name="Dou J."/>
            <person name="Li Y."/>
            <person name="Mao J."/>
            <person name="Guo H."/>
            <person name="Dou H."/>
            <person name="Li T."/>
            <person name="Mu C."/>
            <person name="Jiang W."/>
            <person name="Fu Q."/>
            <person name="Fu X."/>
            <person name="Miao Y."/>
            <person name="Liu J."/>
            <person name="Yu Q."/>
            <person name="Li R."/>
            <person name="Liao H."/>
            <person name="Li X."/>
            <person name="Kong Y."/>
            <person name="Jiang Z."/>
            <person name="Chourrout D."/>
            <person name="Li R."/>
            <person name="Bao Z."/>
        </authorList>
    </citation>
    <scope>NUCLEOTIDE SEQUENCE [LARGE SCALE GENOMIC DNA]</scope>
    <source>
        <strain evidence="8 9">PY_sf001</strain>
    </source>
</reference>
<comment type="caution">
    <text evidence="8">The sequence shown here is derived from an EMBL/GenBank/DDBJ whole genome shotgun (WGS) entry which is preliminary data.</text>
</comment>
<dbReference type="InterPro" id="IPR028846">
    <property type="entry name" value="Recoverin"/>
</dbReference>
<accession>A0A210QL37</accession>
<dbReference type="Pfam" id="PF00036">
    <property type="entry name" value="EF-hand_1"/>
    <property type="match status" value="1"/>
</dbReference>
<evidence type="ECO:0000256" key="6">
    <source>
        <dbReference type="ARBA" id="ARBA00023288"/>
    </source>
</evidence>
<evidence type="ECO:0000256" key="3">
    <source>
        <dbReference type="ARBA" id="ARBA00022723"/>
    </source>
</evidence>
<dbReference type="PANTHER" id="PTHR23055">
    <property type="entry name" value="CALCIUM BINDING PROTEINS"/>
    <property type="match status" value="1"/>
</dbReference>